<dbReference type="Proteomes" id="UP001055117">
    <property type="component" value="Unassembled WGS sequence"/>
</dbReference>
<protein>
    <submittedName>
        <fullName evidence="3">Uncharacterized protein</fullName>
    </submittedName>
</protein>
<keyword evidence="2" id="KW-0812">Transmembrane</keyword>
<keyword evidence="2" id="KW-1133">Transmembrane helix</keyword>
<dbReference type="EMBL" id="BPQG01000007">
    <property type="protein sequence ID" value="GJD42850.1"/>
    <property type="molecule type" value="Genomic_DNA"/>
</dbReference>
<comment type="caution">
    <text evidence="3">The sequence shown here is derived from an EMBL/GenBank/DDBJ whole genome shotgun (WGS) entry which is preliminary data.</text>
</comment>
<proteinExistence type="predicted"/>
<sequence>MTDASPQANTGTMSASATTADPHPKSRDPGCLAAWGIAALVAATVLLGVLLPNRAPHGPVSPAADATCAEWGDGCSVCRRQAEGPACSLPGIACTPGPLRCLQRVGG</sequence>
<accession>A0ABQ4QDE1</accession>
<evidence type="ECO:0000313" key="3">
    <source>
        <dbReference type="EMBL" id="GJD42850.1"/>
    </source>
</evidence>
<evidence type="ECO:0000313" key="4">
    <source>
        <dbReference type="Proteomes" id="UP001055117"/>
    </source>
</evidence>
<keyword evidence="2" id="KW-0472">Membrane</keyword>
<name>A0ABQ4QDE1_9HYPH</name>
<organism evidence="3 4">
    <name type="scientific">Methylobacterium cerastii</name>
    <dbReference type="NCBI Taxonomy" id="932741"/>
    <lineage>
        <taxon>Bacteria</taxon>
        <taxon>Pseudomonadati</taxon>
        <taxon>Pseudomonadota</taxon>
        <taxon>Alphaproteobacteria</taxon>
        <taxon>Hyphomicrobiales</taxon>
        <taxon>Methylobacteriaceae</taxon>
        <taxon>Methylobacterium</taxon>
    </lineage>
</organism>
<feature type="transmembrane region" description="Helical" evidence="2">
    <location>
        <begin position="32"/>
        <end position="51"/>
    </location>
</feature>
<gene>
    <name evidence="3" type="ORF">AFCDBAGC_0692</name>
</gene>
<reference evidence="3 4" key="1">
    <citation type="journal article" date="2021" name="Front. Microbiol.">
        <title>Comprehensive Comparative Genomics and Phenotyping of Methylobacterium Species.</title>
        <authorList>
            <person name="Alessa O."/>
            <person name="Ogura Y."/>
            <person name="Fujitani Y."/>
            <person name="Takami H."/>
            <person name="Hayashi T."/>
            <person name="Sahin N."/>
            <person name="Tani A."/>
        </authorList>
    </citation>
    <scope>NUCLEOTIDE SEQUENCE [LARGE SCALE GENOMIC DNA]</scope>
    <source>
        <strain evidence="3 4">DSM 23679</strain>
    </source>
</reference>
<keyword evidence="4" id="KW-1185">Reference proteome</keyword>
<feature type="compositionally biased region" description="Polar residues" evidence="1">
    <location>
        <begin position="1"/>
        <end position="19"/>
    </location>
</feature>
<evidence type="ECO:0000256" key="1">
    <source>
        <dbReference type="SAM" id="MobiDB-lite"/>
    </source>
</evidence>
<feature type="region of interest" description="Disordered" evidence="1">
    <location>
        <begin position="1"/>
        <end position="27"/>
    </location>
</feature>
<evidence type="ECO:0000256" key="2">
    <source>
        <dbReference type="SAM" id="Phobius"/>
    </source>
</evidence>